<dbReference type="EMBL" id="JADING010000088">
    <property type="protein sequence ID" value="MBO8414446.1"/>
    <property type="molecule type" value="Genomic_DNA"/>
</dbReference>
<dbReference type="GO" id="GO:0002098">
    <property type="term" value="P:tRNA wobble uridine modification"/>
    <property type="evidence" value="ECO:0007669"/>
    <property type="project" value="InterPro"/>
</dbReference>
<evidence type="ECO:0000256" key="3">
    <source>
        <dbReference type="ARBA" id="ARBA00007653"/>
    </source>
</evidence>
<dbReference type="GO" id="GO:0050660">
    <property type="term" value="F:flavin adenine dinucleotide binding"/>
    <property type="evidence" value="ECO:0007669"/>
    <property type="project" value="InterPro"/>
</dbReference>
<accession>A0A9D9D6D2</accession>
<dbReference type="AlphaFoldDB" id="A0A9D9D6D2"/>
<dbReference type="InterPro" id="IPR040131">
    <property type="entry name" value="MnmG_N"/>
</dbReference>
<comment type="subunit">
    <text evidence="9">Homodimer. Heterotetramer of two MnmE and two MnmG subunits.</text>
</comment>
<dbReference type="PANTHER" id="PTHR11806">
    <property type="entry name" value="GLUCOSE INHIBITED DIVISION PROTEIN A"/>
    <property type="match status" value="1"/>
</dbReference>
<reference evidence="12" key="1">
    <citation type="submission" date="2020-10" db="EMBL/GenBank/DDBJ databases">
        <authorList>
            <person name="Gilroy R."/>
        </authorList>
    </citation>
    <scope>NUCLEOTIDE SEQUENCE</scope>
    <source>
        <strain evidence="12">1748</strain>
    </source>
</reference>
<dbReference type="SUPFAM" id="SSF51905">
    <property type="entry name" value="FAD/NAD(P)-binding domain"/>
    <property type="match status" value="2"/>
</dbReference>
<dbReference type="GO" id="GO:0005829">
    <property type="term" value="C:cytosol"/>
    <property type="evidence" value="ECO:0007669"/>
    <property type="project" value="TreeGrafter"/>
</dbReference>
<dbReference type="Gene3D" id="2.40.30.260">
    <property type="match status" value="1"/>
</dbReference>
<evidence type="ECO:0000313" key="12">
    <source>
        <dbReference type="EMBL" id="MBO8414446.1"/>
    </source>
</evidence>
<proteinExistence type="inferred from homology"/>
<dbReference type="Pfam" id="PF21680">
    <property type="entry name" value="GIDA_C_1st"/>
    <property type="match status" value="1"/>
</dbReference>
<evidence type="ECO:0000313" key="13">
    <source>
        <dbReference type="Proteomes" id="UP000823629"/>
    </source>
</evidence>
<dbReference type="InterPro" id="IPR020595">
    <property type="entry name" value="MnmG-rel_CS"/>
</dbReference>
<evidence type="ECO:0000256" key="1">
    <source>
        <dbReference type="ARBA" id="ARBA00001974"/>
    </source>
</evidence>
<evidence type="ECO:0000259" key="11">
    <source>
        <dbReference type="SMART" id="SM01228"/>
    </source>
</evidence>
<feature type="domain" description="tRNA uridine 5-carboxymethylaminomethyl modification enzyme C-terminal subdomain" evidence="11">
    <location>
        <begin position="417"/>
        <end position="488"/>
    </location>
</feature>
<protein>
    <recommendedName>
        <fullName evidence="4">tRNA uridine 5-carboxymethylaminomethyl modification enzyme MnmG</fullName>
    </recommendedName>
    <alternativeName>
        <fullName evidence="10">Glucose-inhibited division protein A</fullName>
    </alternativeName>
</protein>
<evidence type="ECO:0000256" key="5">
    <source>
        <dbReference type="ARBA" id="ARBA00022630"/>
    </source>
</evidence>
<keyword evidence="5" id="KW-0285">Flavoprotein</keyword>
<dbReference type="Proteomes" id="UP000823629">
    <property type="component" value="Unassembled WGS sequence"/>
</dbReference>
<comment type="caution">
    <text evidence="12">The sequence shown here is derived from an EMBL/GenBank/DDBJ whole genome shotgun (WGS) entry which is preliminary data.</text>
</comment>
<comment type="cofactor">
    <cofactor evidence="1">
        <name>FAD</name>
        <dbReference type="ChEBI" id="CHEBI:57692"/>
    </cofactor>
</comment>
<dbReference type="FunFam" id="3.50.50.60:FF:000002">
    <property type="entry name" value="tRNA uridine 5-carboxymethylaminomethyl modification enzyme MnmG"/>
    <property type="match status" value="1"/>
</dbReference>
<dbReference type="InterPro" id="IPR002218">
    <property type="entry name" value="MnmG-rel"/>
</dbReference>
<dbReference type="InterPro" id="IPR044920">
    <property type="entry name" value="MnmG_C_subdom_sf"/>
</dbReference>
<evidence type="ECO:0000256" key="4">
    <source>
        <dbReference type="ARBA" id="ARBA00020461"/>
    </source>
</evidence>
<dbReference type="FunFam" id="1.10.150.570:FF:000001">
    <property type="entry name" value="tRNA uridine 5-carboxymethylaminomethyl modification enzyme MnmG"/>
    <property type="match status" value="1"/>
</dbReference>
<organism evidence="12 13">
    <name type="scientific">Candidatus Scatoplasma merdavium</name>
    <dbReference type="NCBI Taxonomy" id="2840932"/>
    <lineage>
        <taxon>Bacteria</taxon>
        <taxon>Bacillati</taxon>
        <taxon>Bacillota</taxon>
        <taxon>Bacilli</taxon>
        <taxon>Bacillales</taxon>
        <taxon>Candidatus Scatoplasma</taxon>
    </lineage>
</organism>
<keyword evidence="7" id="KW-0274">FAD</keyword>
<dbReference type="PROSITE" id="PS01280">
    <property type="entry name" value="GIDA_1"/>
    <property type="match status" value="1"/>
</dbReference>
<dbReference type="InterPro" id="IPR049312">
    <property type="entry name" value="GIDA_C_N"/>
</dbReference>
<dbReference type="Pfam" id="PF13932">
    <property type="entry name" value="SAM_GIDA_C"/>
    <property type="match status" value="1"/>
</dbReference>
<dbReference type="Gene3D" id="3.50.50.60">
    <property type="entry name" value="FAD/NAD(P)-binding domain"/>
    <property type="match status" value="1"/>
</dbReference>
<evidence type="ECO:0000256" key="6">
    <source>
        <dbReference type="ARBA" id="ARBA00022694"/>
    </source>
</evidence>
<sequence length="499" mass="56891">VENGVFKAAVTKGGEKIYAKACILTTGTYLDSEIMRGTEVVKSGPDGCVGAYGLAACLKNLGIKMFRLKTGTPPRLKKDTIDFSGLEKDEGSKYPLAFSYDTKDYIPFEEQLPCYITYTNKNTHEIIYKHLKESSMYNGIVVGTGPRYCPSIETKLVRFSSKERHQLFLEPESRYTDSIYLQGFSNSMPEEVQVEMVHSIKGLEHAKILKYAYAIEYEAIEPLQFDKTLMLRKIKGLFGAGQIIGTSGYEEAAALGLMAGINARNYIENKPGFILERDEAYIGIMIDDLVTKGTKEPYRLLSSRSEYRLLTRSDNADMRLMEKGYEVGLNSEERYQKFLERKRELERGIEVSKHIYVGNNKQVSSYCAELGFEKVDPNTSYFDLIKRQGVNYYKLSQLEDRLVKLDSELSYKLEIEVKYEGYIRLQLKEVERMHQYEGALLPSNIDYHHIDGLSLEAREALDKIRPGNIGEAMRITSVHPSDINVLLLYIRNYSKKNGL</sequence>
<dbReference type="PANTHER" id="PTHR11806:SF0">
    <property type="entry name" value="PROTEIN MTO1 HOMOLOG, MITOCHONDRIAL"/>
    <property type="match status" value="1"/>
</dbReference>
<evidence type="ECO:0000256" key="8">
    <source>
        <dbReference type="ARBA" id="ARBA00023027"/>
    </source>
</evidence>
<evidence type="ECO:0000256" key="10">
    <source>
        <dbReference type="ARBA" id="ARBA00031800"/>
    </source>
</evidence>
<dbReference type="InterPro" id="IPR047001">
    <property type="entry name" value="MnmG_C_subdom"/>
</dbReference>
<feature type="non-terminal residue" evidence="12">
    <location>
        <position position="1"/>
    </location>
</feature>
<dbReference type="SMART" id="SM01228">
    <property type="entry name" value="GIDA_assoc_3"/>
    <property type="match status" value="1"/>
</dbReference>
<reference evidence="12" key="2">
    <citation type="journal article" date="2021" name="PeerJ">
        <title>Extensive microbial diversity within the chicken gut microbiome revealed by metagenomics and culture.</title>
        <authorList>
            <person name="Gilroy R."/>
            <person name="Ravi A."/>
            <person name="Getino M."/>
            <person name="Pursley I."/>
            <person name="Horton D.L."/>
            <person name="Alikhan N.F."/>
            <person name="Baker D."/>
            <person name="Gharbi K."/>
            <person name="Hall N."/>
            <person name="Watson M."/>
            <person name="Adriaenssens E.M."/>
            <person name="Foster-Nyarko E."/>
            <person name="Jarju S."/>
            <person name="Secka A."/>
            <person name="Antonio M."/>
            <person name="Oren A."/>
            <person name="Chaudhuri R.R."/>
            <person name="La Ragione R."/>
            <person name="Hildebrand F."/>
            <person name="Pallen M.J."/>
        </authorList>
    </citation>
    <scope>NUCLEOTIDE SEQUENCE</scope>
    <source>
        <strain evidence="12">1748</strain>
    </source>
</reference>
<dbReference type="Gene3D" id="1.10.150.570">
    <property type="entry name" value="GidA associated domain, C-terminal subdomain"/>
    <property type="match status" value="1"/>
</dbReference>
<dbReference type="NCBIfam" id="TIGR00136">
    <property type="entry name" value="mnmG_gidA"/>
    <property type="match status" value="1"/>
</dbReference>
<dbReference type="Gene3D" id="1.10.10.1800">
    <property type="entry name" value="tRNA uridine 5-carboxymethylaminomethyl modification enzyme MnmG/GidA"/>
    <property type="match status" value="1"/>
</dbReference>
<evidence type="ECO:0000256" key="9">
    <source>
        <dbReference type="ARBA" id="ARBA00025948"/>
    </source>
</evidence>
<dbReference type="InterPro" id="IPR036188">
    <property type="entry name" value="FAD/NAD-bd_sf"/>
</dbReference>
<name>A0A9D9D6D2_9BACL</name>
<comment type="similarity">
    <text evidence="3">Belongs to the MnmG family.</text>
</comment>
<dbReference type="Pfam" id="PF01134">
    <property type="entry name" value="GIDA"/>
    <property type="match status" value="1"/>
</dbReference>
<dbReference type="InterPro" id="IPR004416">
    <property type="entry name" value="MnmG"/>
</dbReference>
<comment type="function">
    <text evidence="2">NAD-binding protein involved in the addition of a carboxymethylaminomethyl (cmnm) group at the wobble position (U34) of certain tRNAs, forming tRNA-cmnm(5)s(2)U34.</text>
</comment>
<gene>
    <name evidence="12" type="primary">mnmG</name>
    <name evidence="12" type="ORF">IAC78_03120</name>
</gene>
<dbReference type="GO" id="GO:0030488">
    <property type="term" value="P:tRNA methylation"/>
    <property type="evidence" value="ECO:0007669"/>
    <property type="project" value="TreeGrafter"/>
</dbReference>
<evidence type="ECO:0000256" key="2">
    <source>
        <dbReference type="ARBA" id="ARBA00003717"/>
    </source>
</evidence>
<evidence type="ECO:0000256" key="7">
    <source>
        <dbReference type="ARBA" id="ARBA00022827"/>
    </source>
</evidence>
<dbReference type="InterPro" id="IPR026904">
    <property type="entry name" value="MnmG_C"/>
</dbReference>
<keyword evidence="8" id="KW-0520">NAD</keyword>
<keyword evidence="6" id="KW-0819">tRNA processing</keyword>